<gene>
    <name evidence="3" type="ORF">PENTCL1PPCAC_28494</name>
</gene>
<dbReference type="Pfam" id="PF06396">
    <property type="entry name" value="AGTRAP"/>
    <property type="match status" value="1"/>
</dbReference>
<evidence type="ECO:0000256" key="1">
    <source>
        <dbReference type="SAM" id="MobiDB-lite"/>
    </source>
</evidence>
<feature type="compositionally biased region" description="Polar residues" evidence="1">
    <location>
        <begin position="190"/>
        <end position="203"/>
    </location>
</feature>
<accession>A0AAV5UH01</accession>
<feature type="region of interest" description="Disordered" evidence="1">
    <location>
        <begin position="179"/>
        <end position="203"/>
    </location>
</feature>
<evidence type="ECO:0000256" key="2">
    <source>
        <dbReference type="SAM" id="Phobius"/>
    </source>
</evidence>
<dbReference type="InterPro" id="IPR009436">
    <property type="entry name" value="AGTRAP"/>
</dbReference>
<evidence type="ECO:0000313" key="3">
    <source>
        <dbReference type="EMBL" id="GMT06320.1"/>
    </source>
</evidence>
<feature type="transmembrane region" description="Helical" evidence="2">
    <location>
        <begin position="76"/>
        <end position="96"/>
    </location>
</feature>
<dbReference type="EMBL" id="BTSX01000006">
    <property type="protein sequence ID" value="GMT06320.1"/>
    <property type="molecule type" value="Genomic_DNA"/>
</dbReference>
<keyword evidence="2" id="KW-1133">Transmembrane helix</keyword>
<keyword evidence="2" id="KW-0812">Transmembrane</keyword>
<feature type="transmembrane region" description="Helical" evidence="2">
    <location>
        <begin position="21"/>
        <end position="41"/>
    </location>
</feature>
<evidence type="ECO:0000313" key="4">
    <source>
        <dbReference type="Proteomes" id="UP001432027"/>
    </source>
</evidence>
<keyword evidence="2" id="KW-0472">Membrane</keyword>
<comment type="caution">
    <text evidence="3">The sequence shown here is derived from an EMBL/GenBank/DDBJ whole genome shotgun (WGS) entry which is preliminary data.</text>
</comment>
<organism evidence="3 4">
    <name type="scientific">Pristionchus entomophagus</name>
    <dbReference type="NCBI Taxonomy" id="358040"/>
    <lineage>
        <taxon>Eukaryota</taxon>
        <taxon>Metazoa</taxon>
        <taxon>Ecdysozoa</taxon>
        <taxon>Nematoda</taxon>
        <taxon>Chromadorea</taxon>
        <taxon>Rhabditida</taxon>
        <taxon>Rhabditina</taxon>
        <taxon>Diplogasteromorpha</taxon>
        <taxon>Diplogasteroidea</taxon>
        <taxon>Neodiplogasteridae</taxon>
        <taxon>Pristionchus</taxon>
    </lineage>
</organism>
<dbReference type="GO" id="GO:0038166">
    <property type="term" value="P:angiotensin-activated signaling pathway"/>
    <property type="evidence" value="ECO:0007669"/>
    <property type="project" value="InterPro"/>
</dbReference>
<feature type="transmembrane region" description="Helical" evidence="2">
    <location>
        <begin position="47"/>
        <end position="64"/>
    </location>
</feature>
<name>A0AAV5UH01_9BILA</name>
<keyword evidence="4" id="KW-1185">Reference proteome</keyword>
<reference evidence="3" key="1">
    <citation type="submission" date="2023-10" db="EMBL/GenBank/DDBJ databases">
        <title>Genome assembly of Pristionchus species.</title>
        <authorList>
            <person name="Yoshida K."/>
            <person name="Sommer R.J."/>
        </authorList>
    </citation>
    <scope>NUCLEOTIDE SEQUENCE</scope>
    <source>
        <strain evidence="3">RS0144</strain>
    </source>
</reference>
<dbReference type="AlphaFoldDB" id="A0AAV5UH01"/>
<sequence>MQPPAPNTANPFNQLPKTLDHATVLLAAFFTHFVFTSLVYLSEWTPNVYAFYNGFVIAGFWVACTTTHIDLTLLKLMAMEGAAAVLDIFIIALYYNKSSKEGRDFYCFLAFLVQLLARFGAMLAIHKIRKERKAGVTGGGLTGPVDPMRADYQPVQSSLPPMAQHVGYDYGQPTKMEPMPDLASRFAPSNPYQQTQQTNPYHQ</sequence>
<protein>
    <submittedName>
        <fullName evidence="3">Uncharacterized protein</fullName>
    </submittedName>
</protein>
<proteinExistence type="predicted"/>
<dbReference type="Proteomes" id="UP001432027">
    <property type="component" value="Unassembled WGS sequence"/>
</dbReference>
<feature type="transmembrane region" description="Helical" evidence="2">
    <location>
        <begin position="108"/>
        <end position="125"/>
    </location>
</feature>